<keyword evidence="1" id="KW-0812">Transmembrane</keyword>
<dbReference type="AlphaFoldDB" id="A0A482WB26"/>
<keyword evidence="1" id="KW-0472">Membrane</keyword>
<evidence type="ECO:0000313" key="3">
    <source>
        <dbReference type="Proteomes" id="UP000292052"/>
    </source>
</evidence>
<dbReference type="Proteomes" id="UP000292052">
    <property type="component" value="Unassembled WGS sequence"/>
</dbReference>
<evidence type="ECO:0000313" key="2">
    <source>
        <dbReference type="EMBL" id="RZC42205.1"/>
    </source>
</evidence>
<keyword evidence="3" id="KW-1185">Reference proteome</keyword>
<evidence type="ECO:0000256" key="1">
    <source>
        <dbReference type="SAM" id="Phobius"/>
    </source>
</evidence>
<feature type="non-terminal residue" evidence="2">
    <location>
        <position position="66"/>
    </location>
</feature>
<gene>
    <name evidence="2" type="ORF">BDFB_006824</name>
</gene>
<keyword evidence="1" id="KW-1133">Transmembrane helix</keyword>
<protein>
    <submittedName>
        <fullName evidence="2">Uncharacterized protein</fullName>
    </submittedName>
</protein>
<feature type="transmembrane region" description="Helical" evidence="1">
    <location>
        <begin position="26"/>
        <end position="47"/>
    </location>
</feature>
<name>A0A482WB26_ASBVE</name>
<comment type="caution">
    <text evidence="2">The sequence shown here is derived from an EMBL/GenBank/DDBJ whole genome shotgun (WGS) entry which is preliminary data.</text>
</comment>
<reference evidence="2 3" key="1">
    <citation type="submission" date="2017-03" db="EMBL/GenBank/DDBJ databases">
        <title>Genome of the blue death feigning beetle - Asbolus verrucosus.</title>
        <authorList>
            <person name="Rider S.D."/>
        </authorList>
    </citation>
    <scope>NUCLEOTIDE SEQUENCE [LARGE SCALE GENOMIC DNA]</scope>
    <source>
        <strain evidence="2">Butters</strain>
        <tissue evidence="2">Head and leg muscle</tissue>
    </source>
</reference>
<accession>A0A482WB26</accession>
<proteinExistence type="predicted"/>
<sequence length="66" mass="7725">MNNFSMPYLRYYGSKLSCCSKNSNELIILIISNMVVEFGGLKILMFLKKHLCMLLKLVCDWQFLVE</sequence>
<dbReference type="EMBL" id="QDEB01009967">
    <property type="protein sequence ID" value="RZC42205.1"/>
    <property type="molecule type" value="Genomic_DNA"/>
</dbReference>
<organism evidence="2 3">
    <name type="scientific">Asbolus verrucosus</name>
    <name type="common">Desert ironclad beetle</name>
    <dbReference type="NCBI Taxonomy" id="1661398"/>
    <lineage>
        <taxon>Eukaryota</taxon>
        <taxon>Metazoa</taxon>
        <taxon>Ecdysozoa</taxon>
        <taxon>Arthropoda</taxon>
        <taxon>Hexapoda</taxon>
        <taxon>Insecta</taxon>
        <taxon>Pterygota</taxon>
        <taxon>Neoptera</taxon>
        <taxon>Endopterygota</taxon>
        <taxon>Coleoptera</taxon>
        <taxon>Polyphaga</taxon>
        <taxon>Cucujiformia</taxon>
        <taxon>Tenebrionidae</taxon>
        <taxon>Pimeliinae</taxon>
        <taxon>Asbolus</taxon>
    </lineage>
</organism>